<dbReference type="PROSITE" id="PS00086">
    <property type="entry name" value="CYTOCHROME_P450"/>
    <property type="match status" value="1"/>
</dbReference>
<evidence type="ECO:0000313" key="10">
    <source>
        <dbReference type="Proteomes" id="UP000734854"/>
    </source>
</evidence>
<sequence>MRREDRQNNRETLEMELQLLPPSLLLAFLFLLAIKFLLKSRRSDSKLRQVLSPEPPLPPGPWRLPLVGHLHHLVGKPTHRLLRDLAAVHGPVMLLKVGQVDVVVVSSTAAAEAVVKTHDVNCGNRPEVAVARIVGYGCTDIAFSSYGPYWRQMKKVCIVEMLSARRVKSFAAVRERNILDLTRNMSTGSPVNVSEKFMTLSSNIITESSVGKIYDGFLPVVRELMETLTGFSIVDSFPSWKFLDVITGTTSRFWQIRRRLDKIMNEIIKHHQTEKKSNQSEEDLIDVLLRIKEQGDLEIPITLDNVKACIVDMFVGGTDTTATTLEWAMSELMRNPEVMNKAQIEVRESLKGKARVEDGDVEKLSYLKMVIKETLRLHAPIPLLLPRMAKQSCEVMGFKIPEESRVLINAWAMGRDPEYWEDAESFWPERFAGIETDYKGTYLEYVPFGSGRRLCPGYQFAMATMELALAQMLLCFDWELPGGMRPEELNMEEMSGSTASRKSALWLTATARFPPPA</sequence>
<dbReference type="Pfam" id="PF00067">
    <property type="entry name" value="p450"/>
    <property type="match status" value="1"/>
</dbReference>
<keyword evidence="6 7" id="KW-0503">Monooxygenase</keyword>
<dbReference type="GO" id="GO:0016705">
    <property type="term" value="F:oxidoreductase activity, acting on paired donors, with incorporation or reduction of molecular oxygen"/>
    <property type="evidence" value="ECO:0007669"/>
    <property type="project" value="InterPro"/>
</dbReference>
<dbReference type="PANTHER" id="PTHR47955">
    <property type="entry name" value="CYTOCHROME P450 FAMILY 71 PROTEIN"/>
    <property type="match status" value="1"/>
</dbReference>
<accession>A0A8J5LFM3</accession>
<evidence type="ECO:0000256" key="8">
    <source>
        <dbReference type="SAM" id="Phobius"/>
    </source>
</evidence>
<dbReference type="CDD" id="cd11072">
    <property type="entry name" value="CYP71-like"/>
    <property type="match status" value="1"/>
</dbReference>
<protein>
    <recommendedName>
        <fullName evidence="11">Cytochrome P450</fullName>
    </recommendedName>
</protein>
<dbReference type="EMBL" id="JACMSC010000007">
    <property type="protein sequence ID" value="KAG6513197.1"/>
    <property type="molecule type" value="Genomic_DNA"/>
</dbReference>
<reference evidence="9 10" key="1">
    <citation type="submission" date="2020-08" db="EMBL/GenBank/DDBJ databases">
        <title>Plant Genome Project.</title>
        <authorList>
            <person name="Zhang R.-G."/>
        </authorList>
    </citation>
    <scope>NUCLEOTIDE SEQUENCE [LARGE SCALE GENOMIC DNA]</scope>
    <source>
        <tissue evidence="9">Rhizome</tissue>
    </source>
</reference>
<keyword evidence="2 7" id="KW-0349">Heme</keyword>
<keyword evidence="8" id="KW-0472">Membrane</keyword>
<name>A0A8J5LFM3_ZINOF</name>
<dbReference type="OrthoDB" id="1470350at2759"/>
<evidence type="ECO:0000256" key="3">
    <source>
        <dbReference type="ARBA" id="ARBA00022723"/>
    </source>
</evidence>
<evidence type="ECO:0000256" key="5">
    <source>
        <dbReference type="ARBA" id="ARBA00023004"/>
    </source>
</evidence>
<dbReference type="GO" id="GO:0004497">
    <property type="term" value="F:monooxygenase activity"/>
    <property type="evidence" value="ECO:0007669"/>
    <property type="project" value="UniProtKB-KW"/>
</dbReference>
<evidence type="ECO:0000256" key="1">
    <source>
        <dbReference type="ARBA" id="ARBA00010617"/>
    </source>
</evidence>
<gene>
    <name evidence="9" type="ORF">ZIOFF_023509</name>
</gene>
<keyword evidence="8" id="KW-1133">Transmembrane helix</keyword>
<keyword evidence="4 7" id="KW-0560">Oxidoreductase</keyword>
<dbReference type="Proteomes" id="UP000734854">
    <property type="component" value="Unassembled WGS sequence"/>
</dbReference>
<evidence type="ECO:0000256" key="6">
    <source>
        <dbReference type="ARBA" id="ARBA00023033"/>
    </source>
</evidence>
<keyword evidence="10" id="KW-1185">Reference proteome</keyword>
<feature type="transmembrane region" description="Helical" evidence="8">
    <location>
        <begin position="20"/>
        <end position="38"/>
    </location>
</feature>
<dbReference type="InterPro" id="IPR001128">
    <property type="entry name" value="Cyt_P450"/>
</dbReference>
<dbReference type="FunFam" id="1.10.630.10:FF:000043">
    <property type="entry name" value="Cytochrome P450 99A2"/>
    <property type="match status" value="1"/>
</dbReference>
<evidence type="ECO:0000256" key="2">
    <source>
        <dbReference type="ARBA" id="ARBA00022617"/>
    </source>
</evidence>
<dbReference type="GO" id="GO:0005506">
    <property type="term" value="F:iron ion binding"/>
    <property type="evidence" value="ECO:0007669"/>
    <property type="project" value="InterPro"/>
</dbReference>
<dbReference type="InterPro" id="IPR017972">
    <property type="entry name" value="Cyt_P450_CS"/>
</dbReference>
<evidence type="ECO:0008006" key="11">
    <source>
        <dbReference type="Google" id="ProtNLM"/>
    </source>
</evidence>
<dbReference type="GO" id="GO:0020037">
    <property type="term" value="F:heme binding"/>
    <property type="evidence" value="ECO:0007669"/>
    <property type="project" value="InterPro"/>
</dbReference>
<evidence type="ECO:0000256" key="7">
    <source>
        <dbReference type="RuleBase" id="RU000461"/>
    </source>
</evidence>
<keyword evidence="5 7" id="KW-0408">Iron</keyword>
<comment type="similarity">
    <text evidence="1 7">Belongs to the cytochrome P450 family.</text>
</comment>
<organism evidence="9 10">
    <name type="scientific">Zingiber officinale</name>
    <name type="common">Ginger</name>
    <name type="synonym">Amomum zingiber</name>
    <dbReference type="NCBI Taxonomy" id="94328"/>
    <lineage>
        <taxon>Eukaryota</taxon>
        <taxon>Viridiplantae</taxon>
        <taxon>Streptophyta</taxon>
        <taxon>Embryophyta</taxon>
        <taxon>Tracheophyta</taxon>
        <taxon>Spermatophyta</taxon>
        <taxon>Magnoliopsida</taxon>
        <taxon>Liliopsida</taxon>
        <taxon>Zingiberales</taxon>
        <taxon>Zingiberaceae</taxon>
        <taxon>Zingiber</taxon>
    </lineage>
</organism>
<evidence type="ECO:0000313" key="9">
    <source>
        <dbReference type="EMBL" id="KAG6513197.1"/>
    </source>
</evidence>
<dbReference type="PANTHER" id="PTHR47955:SF8">
    <property type="entry name" value="CYTOCHROME P450 71D11-LIKE"/>
    <property type="match status" value="1"/>
</dbReference>
<keyword evidence="3 7" id="KW-0479">Metal-binding</keyword>
<dbReference type="AlphaFoldDB" id="A0A8J5LFM3"/>
<evidence type="ECO:0000256" key="4">
    <source>
        <dbReference type="ARBA" id="ARBA00023002"/>
    </source>
</evidence>
<comment type="caution">
    <text evidence="9">The sequence shown here is derived from an EMBL/GenBank/DDBJ whole genome shotgun (WGS) entry which is preliminary data.</text>
</comment>
<proteinExistence type="inferred from homology"/>
<keyword evidence="8" id="KW-0812">Transmembrane</keyword>